<reference evidence="2" key="2">
    <citation type="submission" date="2025-08" db="UniProtKB">
        <authorList>
            <consortium name="RefSeq"/>
        </authorList>
    </citation>
    <scope>IDENTIFICATION</scope>
</reference>
<dbReference type="RefSeq" id="XP_065643993.1">
    <property type="nucleotide sequence ID" value="XM_065787921.1"/>
</dbReference>
<reference evidence="1" key="1">
    <citation type="submission" date="2025-05" db="UniProtKB">
        <authorList>
            <consortium name="RefSeq"/>
        </authorList>
    </citation>
    <scope>NUCLEOTIDE SEQUENCE [LARGE SCALE GENOMIC DNA]</scope>
</reference>
<dbReference type="Proteomes" id="UP001652625">
    <property type="component" value="Chromosome 01"/>
</dbReference>
<accession>A0ABM4B595</accession>
<protein>
    <submittedName>
        <fullName evidence="2">Uncharacterized protein LOC136075289 isoform X1</fullName>
    </submittedName>
</protein>
<dbReference type="GeneID" id="136075289"/>
<evidence type="ECO:0000313" key="2">
    <source>
        <dbReference type="RefSeq" id="XP_065643993.1"/>
    </source>
</evidence>
<gene>
    <name evidence="2" type="primary">LOC136075289</name>
</gene>
<organism evidence="1 2">
    <name type="scientific">Hydra vulgaris</name>
    <name type="common">Hydra</name>
    <name type="synonym">Hydra attenuata</name>
    <dbReference type="NCBI Taxonomy" id="6087"/>
    <lineage>
        <taxon>Eukaryota</taxon>
        <taxon>Metazoa</taxon>
        <taxon>Cnidaria</taxon>
        <taxon>Hydrozoa</taxon>
        <taxon>Hydroidolina</taxon>
        <taxon>Anthoathecata</taxon>
        <taxon>Aplanulata</taxon>
        <taxon>Hydridae</taxon>
        <taxon>Hydra</taxon>
    </lineage>
</organism>
<evidence type="ECO:0000313" key="1">
    <source>
        <dbReference type="Proteomes" id="UP001652625"/>
    </source>
</evidence>
<sequence>MFQGLMVFYNDKMTYKKNLRVDDILSKQTQQHVPICGQLLTEKSKAGGLITKAEMLFFTKVCGRYLMNNCIEKDRPTPTEKQDMSKSIVDCFPTLHNGTASGYGYFFDRKLFTGKLRSRRSNCKDIATQWKHSPPSIKSLVNKSCQQ</sequence>
<keyword evidence="1" id="KW-1185">Reference proteome</keyword>
<name>A0ABM4B595_HYDVU</name>
<proteinExistence type="predicted"/>